<name>A0AB39XZA0_9ACTN</name>
<sequence length="161" mass="17048">MVGLFWITPDAAYVGSPPAADGSCVRLTAHGLEAVGPDGSRSWAWEGLRSAVIEDVPRQGPSGRLSGILESLLSSVSGGEEPPGMTLRLQTEYGVEELRVYSAAAGGYDAEEDALSQELLARFVTGTANPRTLEAWGSDHGSEGTPKAHVRQDLLRAWAEI</sequence>
<dbReference type="RefSeq" id="WP_369776806.1">
    <property type="nucleotide sequence ID" value="NZ_CP165727.1"/>
</dbReference>
<proteinExistence type="predicted"/>
<dbReference type="AlphaFoldDB" id="A0AB39XZA0"/>
<organism evidence="1">
    <name type="scientific">Streptomyces sp. R33</name>
    <dbReference type="NCBI Taxonomy" id="3238629"/>
    <lineage>
        <taxon>Bacteria</taxon>
        <taxon>Bacillati</taxon>
        <taxon>Actinomycetota</taxon>
        <taxon>Actinomycetes</taxon>
        <taxon>Kitasatosporales</taxon>
        <taxon>Streptomycetaceae</taxon>
        <taxon>Streptomyces</taxon>
    </lineage>
</organism>
<evidence type="ECO:0000313" key="1">
    <source>
        <dbReference type="EMBL" id="XDV62082.1"/>
    </source>
</evidence>
<protein>
    <submittedName>
        <fullName evidence="1">Uncharacterized protein</fullName>
    </submittedName>
</protein>
<reference evidence="1" key="1">
    <citation type="submission" date="2024-08" db="EMBL/GenBank/DDBJ databases">
        <authorList>
            <person name="Yu S.T."/>
        </authorList>
    </citation>
    <scope>NUCLEOTIDE SEQUENCE</scope>
    <source>
        <strain evidence="1">R33</strain>
    </source>
</reference>
<gene>
    <name evidence="1" type="ORF">AB5J51_03610</name>
</gene>
<accession>A0AB39XZA0</accession>
<dbReference type="EMBL" id="CP165727">
    <property type="protein sequence ID" value="XDV62082.1"/>
    <property type="molecule type" value="Genomic_DNA"/>
</dbReference>